<dbReference type="EMBL" id="BGZK01004979">
    <property type="protein sequence ID" value="GBP11944.1"/>
    <property type="molecule type" value="Genomic_DNA"/>
</dbReference>
<proteinExistence type="predicted"/>
<evidence type="ECO:0000313" key="3">
    <source>
        <dbReference type="Proteomes" id="UP000299102"/>
    </source>
</evidence>
<gene>
    <name evidence="2" type="ORF">EVAR_72609_1</name>
</gene>
<name>A0A4C1TCS9_EUMVA</name>
<reference evidence="2 3" key="1">
    <citation type="journal article" date="2019" name="Commun. Biol.">
        <title>The bagworm genome reveals a unique fibroin gene that provides high tensile strength.</title>
        <authorList>
            <person name="Kono N."/>
            <person name="Nakamura H."/>
            <person name="Ohtoshi R."/>
            <person name="Tomita M."/>
            <person name="Numata K."/>
            <person name="Arakawa K."/>
        </authorList>
    </citation>
    <scope>NUCLEOTIDE SEQUENCE [LARGE SCALE GENOMIC DNA]</scope>
</reference>
<organism evidence="2 3">
    <name type="scientific">Eumeta variegata</name>
    <name type="common">Bagworm moth</name>
    <name type="synonym">Eumeta japonica</name>
    <dbReference type="NCBI Taxonomy" id="151549"/>
    <lineage>
        <taxon>Eukaryota</taxon>
        <taxon>Metazoa</taxon>
        <taxon>Ecdysozoa</taxon>
        <taxon>Arthropoda</taxon>
        <taxon>Hexapoda</taxon>
        <taxon>Insecta</taxon>
        <taxon>Pterygota</taxon>
        <taxon>Neoptera</taxon>
        <taxon>Endopterygota</taxon>
        <taxon>Lepidoptera</taxon>
        <taxon>Glossata</taxon>
        <taxon>Ditrysia</taxon>
        <taxon>Tineoidea</taxon>
        <taxon>Psychidae</taxon>
        <taxon>Oiketicinae</taxon>
        <taxon>Eumeta</taxon>
    </lineage>
</organism>
<dbReference type="Proteomes" id="UP000299102">
    <property type="component" value="Unassembled WGS sequence"/>
</dbReference>
<keyword evidence="3" id="KW-1185">Reference proteome</keyword>
<dbReference type="AlphaFoldDB" id="A0A4C1TCS9"/>
<protein>
    <submittedName>
        <fullName evidence="2">Uncharacterized protein</fullName>
    </submittedName>
</protein>
<accession>A0A4C1TCS9</accession>
<sequence>MKPYILIWATEWNSWNGAGSARAPADARARPPHRRPHSAGSNGRISREELHSFKALSIKYSACQSSGRARSLRRRSRSDISALRLKTLTRPMTEDGCGGSRLACGSSWIHAALCVYGRQFSLKKNEQET</sequence>
<comment type="caution">
    <text evidence="2">The sequence shown here is derived from an EMBL/GenBank/DDBJ whole genome shotgun (WGS) entry which is preliminary data.</text>
</comment>
<feature type="region of interest" description="Disordered" evidence="1">
    <location>
        <begin position="18"/>
        <end position="46"/>
    </location>
</feature>
<evidence type="ECO:0000313" key="2">
    <source>
        <dbReference type="EMBL" id="GBP11944.1"/>
    </source>
</evidence>
<evidence type="ECO:0000256" key="1">
    <source>
        <dbReference type="SAM" id="MobiDB-lite"/>
    </source>
</evidence>